<dbReference type="Proteomes" id="UP000676169">
    <property type="component" value="Chromosome"/>
</dbReference>
<protein>
    <recommendedName>
        <fullName evidence="4">Lipoprotein</fullName>
    </recommendedName>
</protein>
<evidence type="ECO:0000256" key="1">
    <source>
        <dbReference type="SAM" id="MobiDB-lite"/>
    </source>
</evidence>
<name>A0A975IZ68_9BACT</name>
<proteinExistence type="predicted"/>
<evidence type="ECO:0000313" key="3">
    <source>
        <dbReference type="Proteomes" id="UP000676169"/>
    </source>
</evidence>
<accession>A0A975IZ68</accession>
<evidence type="ECO:0000313" key="2">
    <source>
        <dbReference type="EMBL" id="QUE49380.1"/>
    </source>
</evidence>
<dbReference type="KEGG" id="lamb:KBB96_10905"/>
<organism evidence="2 3">
    <name type="scientific">Luteolibacter ambystomatis</name>
    <dbReference type="NCBI Taxonomy" id="2824561"/>
    <lineage>
        <taxon>Bacteria</taxon>
        <taxon>Pseudomonadati</taxon>
        <taxon>Verrucomicrobiota</taxon>
        <taxon>Verrucomicrobiia</taxon>
        <taxon>Verrucomicrobiales</taxon>
        <taxon>Verrucomicrobiaceae</taxon>
        <taxon>Luteolibacter</taxon>
    </lineage>
</organism>
<feature type="region of interest" description="Disordered" evidence="1">
    <location>
        <begin position="96"/>
        <end position="121"/>
    </location>
</feature>
<dbReference type="PROSITE" id="PS51257">
    <property type="entry name" value="PROKAR_LIPOPROTEIN"/>
    <property type="match status" value="1"/>
</dbReference>
<sequence>MKFLFPIVLGCLAVSVSCSSPPPDFVPRLSSLDKGESTTADFAGSKVPVLRSEYFEKAWGAPQIQRLPDGGWRLRYRKGDTLNFVSVCSMPRGERAPVVPPRWEEPTGGPQESAAPTHTQPWRSSFILNQPVRWYQADGGSGADFPKYRTVDFQATAPDGRTGWYRIEVEATRDVEVADQIKRVNW</sequence>
<keyword evidence="3" id="KW-1185">Reference proteome</keyword>
<evidence type="ECO:0008006" key="4">
    <source>
        <dbReference type="Google" id="ProtNLM"/>
    </source>
</evidence>
<gene>
    <name evidence="2" type="ORF">KBB96_10905</name>
</gene>
<reference evidence="2" key="1">
    <citation type="submission" date="2021-04" db="EMBL/GenBank/DDBJ databases">
        <title>Luteolibacter sp. 32A isolated from the skin of an Anderson's salamander (Ambystoma andersonii).</title>
        <authorList>
            <person name="Spergser J."/>
            <person name="Busse H.-J."/>
        </authorList>
    </citation>
    <scope>NUCLEOTIDE SEQUENCE</scope>
    <source>
        <strain evidence="2">32A</strain>
    </source>
</reference>
<dbReference type="AlphaFoldDB" id="A0A975IZ68"/>
<dbReference type="RefSeq" id="WP_211629441.1">
    <property type="nucleotide sequence ID" value="NZ_CP073100.1"/>
</dbReference>
<dbReference type="EMBL" id="CP073100">
    <property type="protein sequence ID" value="QUE49380.1"/>
    <property type="molecule type" value="Genomic_DNA"/>
</dbReference>